<dbReference type="Pfam" id="PF17957">
    <property type="entry name" value="Big_7"/>
    <property type="match status" value="2"/>
</dbReference>
<dbReference type="Proteomes" id="UP001354989">
    <property type="component" value="Plasmid pPP3"/>
</dbReference>
<evidence type="ECO:0000259" key="1">
    <source>
        <dbReference type="Pfam" id="PF11721"/>
    </source>
</evidence>
<name>A0ABN6LEP1_9BACT</name>
<dbReference type="InterPro" id="IPR008979">
    <property type="entry name" value="Galactose-bd-like_sf"/>
</dbReference>
<accession>A0ABN6LEP1</accession>
<feature type="domain" description="Malectin" evidence="1">
    <location>
        <begin position="216"/>
        <end position="361"/>
    </location>
</feature>
<dbReference type="Gene3D" id="2.60.120.430">
    <property type="entry name" value="Galactose-binding lectin"/>
    <property type="match status" value="1"/>
</dbReference>
<dbReference type="Gene3D" id="2.60.40.10">
    <property type="entry name" value="Immunoglobulins"/>
    <property type="match status" value="8"/>
</dbReference>
<dbReference type="InterPro" id="IPR021720">
    <property type="entry name" value="Malectin_dom"/>
</dbReference>
<protein>
    <recommendedName>
        <fullName evidence="6">T9SS type A sorting domain-containing protein</fullName>
    </recommendedName>
</protein>
<evidence type="ECO:0000313" key="5">
    <source>
        <dbReference type="Proteomes" id="UP001354989"/>
    </source>
</evidence>
<keyword evidence="5" id="KW-1185">Reference proteome</keyword>
<dbReference type="Pfam" id="PF13290">
    <property type="entry name" value="CHB_HEX_C_1"/>
    <property type="match status" value="1"/>
</dbReference>
<reference evidence="4 5" key="1">
    <citation type="submission" date="2021-12" db="EMBL/GenBank/DDBJ databases">
        <title>Genome sequencing of bacteria with rrn-lacking chromosome and rrn-plasmid.</title>
        <authorList>
            <person name="Anda M."/>
            <person name="Iwasaki W."/>
        </authorList>
    </citation>
    <scope>NUCLEOTIDE SEQUENCE [LARGE SCALE GENOMIC DNA]</scope>
    <source>
        <strain evidence="4 5">NBRC 101262</strain>
        <plasmid evidence="4 5">pPP3</plasmid>
    </source>
</reference>
<feature type="domain" description="Secretion system C-terminal sorting" evidence="3">
    <location>
        <begin position="1385"/>
        <end position="1459"/>
    </location>
</feature>
<dbReference type="Pfam" id="PF18962">
    <property type="entry name" value="Por_Secre_tail"/>
    <property type="match status" value="1"/>
</dbReference>
<evidence type="ECO:0000259" key="2">
    <source>
        <dbReference type="Pfam" id="PF13290"/>
    </source>
</evidence>
<dbReference type="InterPro" id="IPR026444">
    <property type="entry name" value="Secre_tail"/>
</dbReference>
<dbReference type="InterPro" id="IPR059177">
    <property type="entry name" value="GH29D-like_dom"/>
</dbReference>
<dbReference type="NCBIfam" id="TIGR04183">
    <property type="entry name" value="Por_Secre_tail"/>
    <property type="match status" value="1"/>
</dbReference>
<evidence type="ECO:0000313" key="4">
    <source>
        <dbReference type="EMBL" id="BDD01537.1"/>
    </source>
</evidence>
<organism evidence="4 5">
    <name type="scientific">Persicobacter psychrovividus</name>
    <dbReference type="NCBI Taxonomy" id="387638"/>
    <lineage>
        <taxon>Bacteria</taxon>
        <taxon>Pseudomonadati</taxon>
        <taxon>Bacteroidota</taxon>
        <taxon>Cytophagia</taxon>
        <taxon>Cytophagales</taxon>
        <taxon>Persicobacteraceae</taxon>
        <taxon>Persicobacter</taxon>
    </lineage>
</organism>
<dbReference type="Pfam" id="PF11721">
    <property type="entry name" value="Malectin"/>
    <property type="match status" value="1"/>
</dbReference>
<gene>
    <name evidence="4" type="ORF">PEPS_38170</name>
</gene>
<evidence type="ECO:0008006" key="6">
    <source>
        <dbReference type="Google" id="ProtNLM"/>
    </source>
</evidence>
<geneLocation type="plasmid" evidence="4 5">
    <name>pPP3</name>
</geneLocation>
<proteinExistence type="predicted"/>
<evidence type="ECO:0000259" key="3">
    <source>
        <dbReference type="Pfam" id="PF18962"/>
    </source>
</evidence>
<dbReference type="EMBL" id="AP025295">
    <property type="protein sequence ID" value="BDD01537.1"/>
    <property type="molecule type" value="Genomic_DNA"/>
</dbReference>
<sequence>MCFLESFFAHQSKEVAGHITMNFMSFKKFLLSFLCFSLLLVFPALAQKINFATRTEGTKLRVTLSSSNNVYYTTDGSEPGNGSEGGKNTVSFLIDRSLTVKAKSGSSKTHHYKITMGAAAPDKPEVTKPFPVMAWAHNLPDQSFPLSDYFKGDGLTYTIKSNSGASTTAKIVNDALVVGLPVNGADKGTIVVEAKNTAGGTVTNDLVYTVTASDILYRVNAGGNHVSDVPMEWSQDSKAAASAYLQNGGASHTSNVTISKFADMVDVNDLNTDIFKTQRYCTSGAMSYEFPMRNGDYTLRIYMADAYQGTSNIGDRVFDINVNGQTVKKNFDIVAAFGFEVGGFVEVPVHVTANKATLSFTRISGKDNPVVAGVELLNHAKPTYGVSLTSPENNAEFNVGATVDFQVNTTGHEVDSVAYFGGDHWLTSSNNGGNNFKSTHVFRGAGVKMITAKSYDDGKEVATSTAHKITVNEVHGELAWYHPAEGSLHLMGSTADIQVEPREFTPDKVDFYCNDQLVGTATKAPFAVKYKFDQAQAVFVAKSYYNDQLVAETNQRTLVVVDPSVVVMNIANPVEGQKIVIGSKVKVQLEGNKKFIDQVKFYLDGQLVNTTEQPFDMELDLAQTADHTLKAEGYWGTHLLATSEIKFHVVKPDEAILTLNTPVNGKSYDVNEQISFSSTLEHAQADQVEYHLNGKPFASDEDAVKSIDEAGDYQVQALAMKDGKEIAKSATHTIHVLEEASIAWNSPENGLEMVNGHQLKLQATPNSSTIDYVAYYFDGTEVGRVATAPYALNYVPEASGEINITAKSIIDGKTVAVTPQRTITVTDPSSISVSISNPTEGQVFEVGDQVDLGISGDFKHIARVDYYLNGNKAVSASAVPFSAVAALNQAGAFIVTAKIYGANELLLGEATNKVNIEVTSPDNAVMSFVAPNDGDKFGVSNSVKLKVDIKGTDQVDEVKYFANGRMLHSVSDGPNYEVITSFGTPGSQKLQAVAYDSEAREVVKSAEITIEVEELGTIAWLTPGDQSEMLINKAYNFEVVADGFVPTKVVYFDGNQQIGETDASPYQISAAFSQLGTHQIKAVAYRGTSVVDEIVRSVNVVALPVFALSQPLDGASYNEGEAVSFAIGTNNLNLVKKVAYLVDDEVVAERSEAPFTASVRIAGTGLKQAVARVYLDNETQETKSVSFNMVPKTQVTVRLVNPTNGQVFAPQDRMPLAVELSQGDVNRVDYLIDGNVVESVNQLPFASEYLLENAGAHTVEAKAYYQNSLVATSAAVSITVEQAVDQHIAILNPIEDSKHFTNESISVQIEAVAKSVSSVLLYVDNQIVDELSEFPFNTSVSFEEAGTYKLRAEMITEDGTVSSEIINITVINDSETPNKPVDGQVYPTAVQDHLNVVYTAQENVKYQSITIVDMSGVAVYHKELNNATSINEKISTSNFGQGVFFVRVIGSQTDETTKIMKF</sequence>
<keyword evidence="4" id="KW-0614">Plasmid</keyword>
<dbReference type="SUPFAM" id="SSF49785">
    <property type="entry name" value="Galactose-binding domain-like"/>
    <property type="match status" value="1"/>
</dbReference>
<feature type="domain" description="GH29D-like beta-sandwich" evidence="2">
    <location>
        <begin position="59"/>
        <end position="104"/>
    </location>
</feature>
<dbReference type="InterPro" id="IPR013783">
    <property type="entry name" value="Ig-like_fold"/>
</dbReference>